<sequence length="356" mass="39940">MEPAVNWFLECTRPQAAQGRRIVNEMYSRFPSRDGRLHAELRAVDDTRLYSALDELLVHNLLSRRYQVSYEEGTGTRPDFRLYASDGSYVGAVEVLTLTLREDWTAEQRRHAVLVDDLNARLTLTTHSIMVEIRRWDRAPRMRPLVAWIDKTIAQLRDDPAALPVEHGVPGTMYRSAAVDIDVRFLALPAGYRICADDDIVVNGAAIGGVVDSAARLRARIEEKAVKYELRDRPFAIVAGIRDTMCDIRDVHEALTGTSAVQILSGAMIRKGDGFFGTGRDRTAGKHQRVSAVFSVHEWFPGGPYRPRITRFDNPLASYAFPADAMPFGGHWGVTEQTQQHIRADWLTPAQAMLPA</sequence>
<keyword evidence="2" id="KW-1185">Reference proteome</keyword>
<accession>A0A1C4YQY9</accession>
<organism evidence="1 2">
    <name type="scientific">Micromonospora echinospora</name>
    <name type="common">Micromonospora purpurea</name>
    <dbReference type="NCBI Taxonomy" id="1877"/>
    <lineage>
        <taxon>Bacteria</taxon>
        <taxon>Bacillati</taxon>
        <taxon>Actinomycetota</taxon>
        <taxon>Actinomycetes</taxon>
        <taxon>Micromonosporales</taxon>
        <taxon>Micromonosporaceae</taxon>
        <taxon>Micromonospora</taxon>
    </lineage>
</organism>
<reference evidence="2" key="1">
    <citation type="submission" date="2016-06" db="EMBL/GenBank/DDBJ databases">
        <authorList>
            <person name="Varghese N."/>
            <person name="Submissions Spin"/>
        </authorList>
    </citation>
    <scope>NUCLEOTIDE SEQUENCE [LARGE SCALE GENOMIC DNA]</scope>
    <source>
        <strain evidence="2">DSM 43816</strain>
    </source>
</reference>
<protein>
    <submittedName>
        <fullName evidence="1">Uncharacterized protein</fullName>
    </submittedName>
</protein>
<dbReference type="InParanoid" id="A0A1C4YQY9"/>
<gene>
    <name evidence="1" type="ORF">GA0070618_4263</name>
</gene>
<evidence type="ECO:0000313" key="2">
    <source>
        <dbReference type="Proteomes" id="UP000198253"/>
    </source>
</evidence>
<dbReference type="EMBL" id="LT607413">
    <property type="protein sequence ID" value="SCF23183.1"/>
    <property type="molecule type" value="Genomic_DNA"/>
</dbReference>
<name>A0A1C4YQY9_MICEC</name>
<proteinExistence type="predicted"/>
<evidence type="ECO:0000313" key="1">
    <source>
        <dbReference type="EMBL" id="SCF23183.1"/>
    </source>
</evidence>
<dbReference type="Proteomes" id="UP000198253">
    <property type="component" value="Chromosome I"/>
</dbReference>
<dbReference type="AlphaFoldDB" id="A0A1C4YQY9"/>